<dbReference type="RefSeq" id="WP_202862374.1">
    <property type="nucleotide sequence ID" value="NZ_PVUE01000002.1"/>
</dbReference>
<keyword evidence="2" id="KW-0963">Cytoplasm</keyword>
<name>A0A2T1A4S0_9ACTN</name>
<dbReference type="InterPro" id="IPR027417">
    <property type="entry name" value="P-loop_NTPase"/>
</dbReference>
<dbReference type="GO" id="GO:0005525">
    <property type="term" value="F:GTP binding"/>
    <property type="evidence" value="ECO:0007669"/>
    <property type="project" value="UniProtKB-KW"/>
</dbReference>
<dbReference type="AlphaFoldDB" id="A0A2T1A4S0"/>
<dbReference type="InterPro" id="IPR057335">
    <property type="entry name" value="Beta-barrel_SelB"/>
</dbReference>
<dbReference type="Pfam" id="PF25461">
    <property type="entry name" value="Beta-barrel_SelB"/>
    <property type="match status" value="1"/>
</dbReference>
<protein>
    <submittedName>
        <fullName evidence="6">Selenocysteine-specific elongation factor</fullName>
    </submittedName>
</protein>
<dbReference type="InterPro" id="IPR000795">
    <property type="entry name" value="T_Tr_GTP-bd_dom"/>
</dbReference>
<evidence type="ECO:0000313" key="6">
    <source>
        <dbReference type="EMBL" id="PRZ43599.1"/>
    </source>
</evidence>
<keyword evidence="6" id="KW-0251">Elongation factor</keyword>
<keyword evidence="4" id="KW-0342">GTP-binding</keyword>
<dbReference type="GO" id="GO:0003723">
    <property type="term" value="F:RNA binding"/>
    <property type="evidence" value="ECO:0007669"/>
    <property type="project" value="InterPro"/>
</dbReference>
<evidence type="ECO:0000259" key="5">
    <source>
        <dbReference type="PROSITE" id="PS51722"/>
    </source>
</evidence>
<feature type="domain" description="Tr-type G" evidence="5">
    <location>
        <begin position="5"/>
        <end position="175"/>
    </location>
</feature>
<dbReference type="EMBL" id="PVUE01000002">
    <property type="protein sequence ID" value="PRZ43599.1"/>
    <property type="molecule type" value="Genomic_DNA"/>
</dbReference>
<dbReference type="PROSITE" id="PS51722">
    <property type="entry name" value="G_TR_2"/>
    <property type="match status" value="1"/>
</dbReference>
<keyword evidence="4" id="KW-0547">Nucleotide-binding</keyword>
<dbReference type="SUPFAM" id="SSF50447">
    <property type="entry name" value="Translation proteins"/>
    <property type="match status" value="1"/>
</dbReference>
<dbReference type="GO" id="GO:0001514">
    <property type="term" value="P:selenocysteine incorporation"/>
    <property type="evidence" value="ECO:0007669"/>
    <property type="project" value="InterPro"/>
</dbReference>
<proteinExistence type="predicted"/>
<keyword evidence="3" id="KW-0648">Protein biosynthesis</keyword>
<dbReference type="Gene3D" id="3.40.50.300">
    <property type="entry name" value="P-loop containing nucleotide triphosphate hydrolases"/>
    <property type="match status" value="1"/>
</dbReference>
<dbReference type="PANTHER" id="PTHR43721:SF22">
    <property type="entry name" value="ELONGATION FACTOR TU, MITOCHONDRIAL"/>
    <property type="match status" value="1"/>
</dbReference>
<sequence>MTGPAKSFVFATAGHVDHGKSALIRSLTGIEPDRWDEEQRRGMTLDLGFAWSVLSNDVQVAFVDVPGHERFVSTMLAGAGSVPAVLFVVSADEGWSAQSSEHLQGLDALGVRDGILVITKSDLMDPELAEAEAREHLGESGLADIPSVAVSAATGAGLDDLRTGLARLVERLRPPDSNGDVRMWLDRAFTIRGAGTVVTGTLTDGTLRTGQDLELYDVHDASTTRVRIRALESAGSREESYVGIRRVAVNLRNVPATQAKRGSLLLTPDRFDCSNVVDARLHVSDLSAGLSVPQECTAHIGTAAVHCRVRRLDAEFVRVTLDTALPLRIGDRLVLRDPGRRVIFGSATVLDTAVPRFTRRGAATARAAALIDYGAVADARVLVRDRGIVRADELSRMGCADLPKATRGWCIDPNYLQQRVEQIVALIDDDLRRNPDSRGLSIETARQQLDLPHLDVLHAVLAKVPGAQVIDGFVVDERHTSMTPTLQEGLRKFMTTIADNPFHAPDAEALRELGLSSRELSALCRHGELVSLASGIYLTPETIDRSVSRFAEFEAPFTLGEAREALGTTRRVAVPLMEYLARVGRTKRVADGRHVVVAPIKTAHDAD</sequence>
<evidence type="ECO:0000256" key="1">
    <source>
        <dbReference type="ARBA" id="ARBA00004496"/>
    </source>
</evidence>
<dbReference type="GO" id="GO:0005829">
    <property type="term" value="C:cytosol"/>
    <property type="evidence" value="ECO:0007669"/>
    <property type="project" value="TreeGrafter"/>
</dbReference>
<keyword evidence="7" id="KW-1185">Reference proteome</keyword>
<dbReference type="InterPro" id="IPR036390">
    <property type="entry name" value="WH_DNA-bd_sf"/>
</dbReference>
<gene>
    <name evidence="6" type="ORF">CLV47_102289</name>
</gene>
<dbReference type="InterPro" id="IPR004535">
    <property type="entry name" value="Transl_elong_SelB"/>
</dbReference>
<evidence type="ECO:0000313" key="7">
    <source>
        <dbReference type="Proteomes" id="UP000237752"/>
    </source>
</evidence>
<dbReference type="Pfam" id="PF09107">
    <property type="entry name" value="WHD_3rd_SelB"/>
    <property type="match status" value="1"/>
</dbReference>
<accession>A0A2T1A4S0</accession>
<dbReference type="GO" id="GO:0003924">
    <property type="term" value="F:GTPase activity"/>
    <property type="evidence" value="ECO:0007669"/>
    <property type="project" value="InterPro"/>
</dbReference>
<dbReference type="NCBIfam" id="TIGR00475">
    <property type="entry name" value="selB"/>
    <property type="match status" value="1"/>
</dbReference>
<comment type="caution">
    <text evidence="6">The sequence shown here is derived from an EMBL/GenBank/DDBJ whole genome shotgun (WGS) entry which is preliminary data.</text>
</comment>
<dbReference type="Proteomes" id="UP000237752">
    <property type="component" value="Unassembled WGS sequence"/>
</dbReference>
<evidence type="ECO:0000256" key="3">
    <source>
        <dbReference type="ARBA" id="ARBA00022917"/>
    </source>
</evidence>
<dbReference type="InterPro" id="IPR015191">
    <property type="entry name" value="SelB_WHD4"/>
</dbReference>
<dbReference type="CDD" id="cd04171">
    <property type="entry name" value="SelB"/>
    <property type="match status" value="1"/>
</dbReference>
<dbReference type="Gene3D" id="1.10.10.10">
    <property type="entry name" value="Winged helix-like DNA-binding domain superfamily/Winged helix DNA-binding domain"/>
    <property type="match status" value="1"/>
</dbReference>
<dbReference type="Pfam" id="PF00009">
    <property type="entry name" value="GTP_EFTU"/>
    <property type="match status" value="1"/>
</dbReference>
<evidence type="ECO:0000256" key="4">
    <source>
        <dbReference type="ARBA" id="ARBA00023134"/>
    </source>
</evidence>
<comment type="subcellular location">
    <subcellularLocation>
        <location evidence="1">Cytoplasm</location>
    </subcellularLocation>
</comment>
<dbReference type="Gene3D" id="2.40.30.10">
    <property type="entry name" value="Translation factors"/>
    <property type="match status" value="1"/>
</dbReference>
<dbReference type="InterPro" id="IPR036388">
    <property type="entry name" value="WH-like_DNA-bd_sf"/>
</dbReference>
<dbReference type="SUPFAM" id="SSF52540">
    <property type="entry name" value="P-loop containing nucleoside triphosphate hydrolases"/>
    <property type="match status" value="1"/>
</dbReference>
<dbReference type="InterPro" id="IPR050055">
    <property type="entry name" value="EF-Tu_GTPase"/>
</dbReference>
<dbReference type="InterPro" id="IPR009000">
    <property type="entry name" value="Transl_B-barrel_sf"/>
</dbReference>
<evidence type="ECO:0000256" key="2">
    <source>
        <dbReference type="ARBA" id="ARBA00022490"/>
    </source>
</evidence>
<dbReference type="GO" id="GO:0003746">
    <property type="term" value="F:translation elongation factor activity"/>
    <property type="evidence" value="ECO:0007669"/>
    <property type="project" value="UniProtKB-KW"/>
</dbReference>
<dbReference type="SUPFAM" id="SSF46785">
    <property type="entry name" value="Winged helix' DNA-binding domain"/>
    <property type="match status" value="1"/>
</dbReference>
<dbReference type="PANTHER" id="PTHR43721">
    <property type="entry name" value="ELONGATION FACTOR TU-RELATED"/>
    <property type="match status" value="1"/>
</dbReference>
<organism evidence="6 7">
    <name type="scientific">Antricoccus suffuscus</name>
    <dbReference type="NCBI Taxonomy" id="1629062"/>
    <lineage>
        <taxon>Bacteria</taxon>
        <taxon>Bacillati</taxon>
        <taxon>Actinomycetota</taxon>
        <taxon>Actinomycetes</taxon>
        <taxon>Geodermatophilales</taxon>
        <taxon>Antricoccaceae</taxon>
        <taxon>Antricoccus</taxon>
    </lineage>
</organism>
<reference evidence="6 7" key="1">
    <citation type="submission" date="2018-03" db="EMBL/GenBank/DDBJ databases">
        <title>Genomic Encyclopedia of Archaeal and Bacterial Type Strains, Phase II (KMG-II): from individual species to whole genera.</title>
        <authorList>
            <person name="Goeker M."/>
        </authorList>
    </citation>
    <scope>NUCLEOTIDE SEQUENCE [LARGE SCALE GENOMIC DNA]</scope>
    <source>
        <strain evidence="6 7">DSM 100065</strain>
    </source>
</reference>